<evidence type="ECO:0000313" key="1">
    <source>
        <dbReference type="EMBL" id="KKM62761.1"/>
    </source>
</evidence>
<gene>
    <name evidence="1" type="ORF">LCGC14_1518440</name>
</gene>
<dbReference type="AlphaFoldDB" id="A0A0F9JK88"/>
<reference evidence="1" key="1">
    <citation type="journal article" date="2015" name="Nature">
        <title>Complex archaea that bridge the gap between prokaryotes and eukaryotes.</title>
        <authorList>
            <person name="Spang A."/>
            <person name="Saw J.H."/>
            <person name="Jorgensen S.L."/>
            <person name="Zaremba-Niedzwiedzka K."/>
            <person name="Martijn J."/>
            <person name="Lind A.E."/>
            <person name="van Eijk R."/>
            <person name="Schleper C."/>
            <person name="Guy L."/>
            <person name="Ettema T.J."/>
        </authorList>
    </citation>
    <scope>NUCLEOTIDE SEQUENCE</scope>
</reference>
<organism evidence="1">
    <name type="scientific">marine sediment metagenome</name>
    <dbReference type="NCBI Taxonomy" id="412755"/>
    <lineage>
        <taxon>unclassified sequences</taxon>
        <taxon>metagenomes</taxon>
        <taxon>ecological metagenomes</taxon>
    </lineage>
</organism>
<sequence>MKVRTGFVSNSSSASFFCAICDKLYDVMDGDPTSSPYRLSTCKNFHGFCIEHMLGSEERILELMRETVIKSPTHHIDNIDLMSTEQLKELFERDDDGRGEFIDERLYLFISEFFTSIPEELCPICSFKIIRDKDLQKYLLATSVKKEVAEEIKRKFSSFQEFLTFLREREE</sequence>
<accession>A0A0F9JK88</accession>
<name>A0A0F9JK88_9ZZZZ</name>
<dbReference type="EMBL" id="LAZR01011233">
    <property type="protein sequence ID" value="KKM62761.1"/>
    <property type="molecule type" value="Genomic_DNA"/>
</dbReference>
<protein>
    <submittedName>
        <fullName evidence="1">Uncharacterized protein</fullName>
    </submittedName>
</protein>
<comment type="caution">
    <text evidence="1">The sequence shown here is derived from an EMBL/GenBank/DDBJ whole genome shotgun (WGS) entry which is preliminary data.</text>
</comment>
<proteinExistence type="predicted"/>